<sequence>MKKWVVGIALVLALVLGIGIWSRAGAGRTSHDNRLTVGVSLLTLTNPFFKEIEIAMHAEAAKHGIEVLVTSGEFDVARQRNQVNDFIIRDVDAIVLVPCDSRAIGTSIAEANRAGIPVLTADIAALSTNAKVLSHIATDNLGGGREAAKAMIEALDGRGKVAILDFPEVESVLLRTKGFEEVIRQHNETGPGRIEVVAKLPGGGAKDKSYKAAEDVIQAHPDLDGIFAINDPSALGAVAALEKAGRQAQVKVIGFDGMPEGRQAIREGKVYADPVQFPDRIGRTTIQTIAQYLAGEDVPAETLIPTALYRKADAEKDETLKP</sequence>
<dbReference type="SUPFAM" id="SSF53822">
    <property type="entry name" value="Periplasmic binding protein-like I"/>
    <property type="match status" value="1"/>
</dbReference>
<proteinExistence type="inferred from homology"/>
<dbReference type="Gene3D" id="3.40.50.2300">
    <property type="match status" value="2"/>
</dbReference>
<dbReference type="InterPro" id="IPR028082">
    <property type="entry name" value="Peripla_BP_I"/>
</dbReference>
<dbReference type="InterPro" id="IPR025997">
    <property type="entry name" value="SBP_2_dom"/>
</dbReference>
<protein>
    <submittedName>
        <fullName evidence="5">ABC transporter, substrate-binding protein (Cluster 2, ribose/xylose/arabinose/galactose)</fullName>
    </submittedName>
</protein>
<comment type="similarity">
    <text evidence="2">Belongs to the bacterial solute-binding protein 2 family.</text>
</comment>
<evidence type="ECO:0000256" key="1">
    <source>
        <dbReference type="ARBA" id="ARBA00004196"/>
    </source>
</evidence>
<feature type="domain" description="Periplasmic binding protein" evidence="4">
    <location>
        <begin position="37"/>
        <end position="296"/>
    </location>
</feature>
<dbReference type="GO" id="GO:0030313">
    <property type="term" value="C:cell envelope"/>
    <property type="evidence" value="ECO:0007669"/>
    <property type="project" value="UniProtKB-SubCell"/>
</dbReference>
<reference evidence="5" key="1">
    <citation type="submission" date="2020-02" db="EMBL/GenBank/DDBJ databases">
        <authorList>
            <person name="Meier V. D."/>
        </authorList>
    </citation>
    <scope>NUCLEOTIDE SEQUENCE</scope>
    <source>
        <strain evidence="5">AVDCRST_MAG88</strain>
    </source>
</reference>
<comment type="subcellular location">
    <subcellularLocation>
        <location evidence="1">Cell envelope</location>
    </subcellularLocation>
</comment>
<name>A0A6J4UAK4_9BACT</name>
<dbReference type="EMBL" id="CADCWM010000114">
    <property type="protein sequence ID" value="CAA9545374.1"/>
    <property type="molecule type" value="Genomic_DNA"/>
</dbReference>
<dbReference type="CDD" id="cd06322">
    <property type="entry name" value="PBP1_ABC_sugar_binding-like"/>
    <property type="match status" value="1"/>
</dbReference>
<keyword evidence="3" id="KW-0732">Signal</keyword>
<evidence type="ECO:0000259" key="4">
    <source>
        <dbReference type="Pfam" id="PF13407"/>
    </source>
</evidence>
<dbReference type="PANTHER" id="PTHR46847:SF1">
    <property type="entry name" value="D-ALLOSE-BINDING PERIPLASMIC PROTEIN-RELATED"/>
    <property type="match status" value="1"/>
</dbReference>
<dbReference type="GO" id="GO:0030246">
    <property type="term" value="F:carbohydrate binding"/>
    <property type="evidence" value="ECO:0007669"/>
    <property type="project" value="UniProtKB-ARBA"/>
</dbReference>
<gene>
    <name evidence="5" type="ORF">AVDCRST_MAG88-359</name>
</gene>
<organism evidence="5">
    <name type="scientific">uncultured Thermomicrobiales bacterium</name>
    <dbReference type="NCBI Taxonomy" id="1645740"/>
    <lineage>
        <taxon>Bacteria</taxon>
        <taxon>Pseudomonadati</taxon>
        <taxon>Thermomicrobiota</taxon>
        <taxon>Thermomicrobia</taxon>
        <taxon>Thermomicrobiales</taxon>
        <taxon>environmental samples</taxon>
    </lineage>
</organism>
<dbReference type="PANTHER" id="PTHR46847">
    <property type="entry name" value="D-ALLOSE-BINDING PERIPLASMIC PROTEIN-RELATED"/>
    <property type="match status" value="1"/>
</dbReference>
<accession>A0A6J4UAK4</accession>
<dbReference type="Pfam" id="PF13407">
    <property type="entry name" value="Peripla_BP_4"/>
    <property type="match status" value="1"/>
</dbReference>
<evidence type="ECO:0000256" key="3">
    <source>
        <dbReference type="ARBA" id="ARBA00022729"/>
    </source>
</evidence>
<dbReference type="AlphaFoldDB" id="A0A6J4UAK4"/>
<evidence type="ECO:0000256" key="2">
    <source>
        <dbReference type="ARBA" id="ARBA00007639"/>
    </source>
</evidence>
<evidence type="ECO:0000313" key="5">
    <source>
        <dbReference type="EMBL" id="CAA9545374.1"/>
    </source>
</evidence>